<accession>A0AAE1MED3</accession>
<evidence type="ECO:0000313" key="2">
    <source>
        <dbReference type="Proteomes" id="UP001293593"/>
    </source>
</evidence>
<dbReference type="Proteomes" id="UP001293593">
    <property type="component" value="Unassembled WGS sequence"/>
</dbReference>
<gene>
    <name evidence="1" type="ORF">QN277_027727</name>
</gene>
<dbReference type="EMBL" id="JAWXYG010000009">
    <property type="protein sequence ID" value="KAK4262135.1"/>
    <property type="molecule type" value="Genomic_DNA"/>
</dbReference>
<dbReference type="AlphaFoldDB" id="A0AAE1MED3"/>
<keyword evidence="2" id="KW-1185">Reference proteome</keyword>
<sequence>MSTMNKPVALAPEKEEMLIAAISRADVLEQALDATKKALESSLARQEGLSAYVEKKKKRKKLFAVW</sequence>
<evidence type="ECO:0000313" key="1">
    <source>
        <dbReference type="EMBL" id="KAK4262135.1"/>
    </source>
</evidence>
<protein>
    <submittedName>
        <fullName evidence="1">Uncharacterized protein</fullName>
    </submittedName>
</protein>
<reference evidence="1" key="1">
    <citation type="submission" date="2023-10" db="EMBL/GenBank/DDBJ databases">
        <title>Chromosome-level genome of the transformable northern wattle, Acacia crassicarpa.</title>
        <authorList>
            <person name="Massaro I."/>
            <person name="Sinha N.R."/>
            <person name="Poethig S."/>
            <person name="Leichty A.R."/>
        </authorList>
    </citation>
    <scope>NUCLEOTIDE SEQUENCE</scope>
    <source>
        <strain evidence="1">Acra3RX</strain>
        <tissue evidence="1">Leaf</tissue>
    </source>
</reference>
<comment type="caution">
    <text evidence="1">The sequence shown here is derived from an EMBL/GenBank/DDBJ whole genome shotgun (WGS) entry which is preliminary data.</text>
</comment>
<organism evidence="1 2">
    <name type="scientific">Acacia crassicarpa</name>
    <name type="common">northern wattle</name>
    <dbReference type="NCBI Taxonomy" id="499986"/>
    <lineage>
        <taxon>Eukaryota</taxon>
        <taxon>Viridiplantae</taxon>
        <taxon>Streptophyta</taxon>
        <taxon>Embryophyta</taxon>
        <taxon>Tracheophyta</taxon>
        <taxon>Spermatophyta</taxon>
        <taxon>Magnoliopsida</taxon>
        <taxon>eudicotyledons</taxon>
        <taxon>Gunneridae</taxon>
        <taxon>Pentapetalae</taxon>
        <taxon>rosids</taxon>
        <taxon>fabids</taxon>
        <taxon>Fabales</taxon>
        <taxon>Fabaceae</taxon>
        <taxon>Caesalpinioideae</taxon>
        <taxon>mimosoid clade</taxon>
        <taxon>Acacieae</taxon>
        <taxon>Acacia</taxon>
    </lineage>
</organism>
<proteinExistence type="predicted"/>
<name>A0AAE1MED3_9FABA</name>